<keyword evidence="3 6" id="KW-0812">Transmembrane</keyword>
<evidence type="ECO:0000256" key="2">
    <source>
        <dbReference type="ARBA" id="ARBA00005982"/>
    </source>
</evidence>
<evidence type="ECO:0000256" key="1">
    <source>
        <dbReference type="ARBA" id="ARBA00004141"/>
    </source>
</evidence>
<dbReference type="InterPro" id="IPR036259">
    <property type="entry name" value="MFS_trans_sf"/>
</dbReference>
<gene>
    <name evidence="8" type="primary">LOC116188791</name>
</gene>
<protein>
    <submittedName>
        <fullName evidence="8">Protein NRT1/ PTR FAMILY 5.2-like</fullName>
    </submittedName>
</protein>
<accession>A0A6P8BWX5</accession>
<sequence length="199" mass="22120">MAEEKGDDHKEDGTVDLKGRPVLRSKTGCWKGCLNLLYFRIAYHGVASNLVLYFAKKPHEGTVTSSNHVTNRAGDGAPDIGGVSSGAEATVLWAQRQGGEPWVEGLNFPTSLLLCSLCDCARERGYKAQHLKHGGRPQFDDFEPKEKTQKMSFFNRWMFTVFTGSLLAHTVVVYIQDNDSWGMGYGIQTIGLGLGIWYW</sequence>
<evidence type="ECO:0000256" key="3">
    <source>
        <dbReference type="ARBA" id="ARBA00022692"/>
    </source>
</evidence>
<keyword evidence="7" id="KW-1185">Reference proteome</keyword>
<evidence type="ECO:0000256" key="4">
    <source>
        <dbReference type="ARBA" id="ARBA00022989"/>
    </source>
</evidence>
<reference evidence="7" key="1">
    <citation type="journal article" date="2020" name="Plant Biotechnol. J.">
        <title>The pomegranate (Punica granatum L.) draft genome dissects genetic divergence between soft- and hard-seeded cultivars.</title>
        <authorList>
            <person name="Luo X."/>
            <person name="Li H."/>
            <person name="Wu Z."/>
            <person name="Yao W."/>
            <person name="Zhao P."/>
            <person name="Cao D."/>
            <person name="Yu H."/>
            <person name="Li K."/>
            <person name="Poudel K."/>
            <person name="Zhao D."/>
            <person name="Zhang F."/>
            <person name="Xia X."/>
            <person name="Chen L."/>
            <person name="Wang Q."/>
            <person name="Jing D."/>
            <person name="Cao S."/>
        </authorList>
    </citation>
    <scope>NUCLEOTIDE SEQUENCE [LARGE SCALE GENOMIC DNA]</scope>
    <source>
        <strain evidence="7">cv. Tunisia</strain>
    </source>
</reference>
<evidence type="ECO:0000313" key="8">
    <source>
        <dbReference type="RefSeq" id="XP_031374121.1"/>
    </source>
</evidence>
<keyword evidence="5 6" id="KW-0472">Membrane</keyword>
<dbReference type="AlphaFoldDB" id="A0A6P8BWX5"/>
<comment type="similarity">
    <text evidence="2">Belongs to the major facilitator superfamily. Proton-dependent oligopeptide transporter (POT/PTR) (TC 2.A.17) family.</text>
</comment>
<dbReference type="GeneID" id="116188791"/>
<evidence type="ECO:0000313" key="7">
    <source>
        <dbReference type="Proteomes" id="UP000515151"/>
    </source>
</evidence>
<reference evidence="8" key="2">
    <citation type="submission" date="2025-08" db="UniProtKB">
        <authorList>
            <consortium name="RefSeq"/>
        </authorList>
    </citation>
    <scope>IDENTIFICATION</scope>
    <source>
        <tissue evidence="8">Leaf</tissue>
    </source>
</reference>
<dbReference type="Pfam" id="PF00854">
    <property type="entry name" value="PTR2"/>
    <property type="match status" value="1"/>
</dbReference>
<dbReference type="Proteomes" id="UP000515151">
    <property type="component" value="Chromosome 8"/>
</dbReference>
<proteinExistence type="inferred from homology"/>
<feature type="transmembrane region" description="Helical" evidence="6">
    <location>
        <begin position="157"/>
        <end position="175"/>
    </location>
</feature>
<dbReference type="RefSeq" id="XP_031374121.1">
    <property type="nucleotide sequence ID" value="XM_031518261.1"/>
</dbReference>
<keyword evidence="4 6" id="KW-1133">Transmembrane helix</keyword>
<dbReference type="Gene3D" id="1.20.1250.20">
    <property type="entry name" value="MFS general substrate transporter like domains"/>
    <property type="match status" value="2"/>
</dbReference>
<comment type="subcellular location">
    <subcellularLocation>
        <location evidence="1">Membrane</location>
        <topology evidence="1">Multi-pass membrane protein</topology>
    </subcellularLocation>
</comment>
<dbReference type="PANTHER" id="PTHR11654">
    <property type="entry name" value="OLIGOPEPTIDE TRANSPORTER-RELATED"/>
    <property type="match status" value="1"/>
</dbReference>
<evidence type="ECO:0000256" key="5">
    <source>
        <dbReference type="ARBA" id="ARBA00023136"/>
    </source>
</evidence>
<name>A0A6P8BWX5_PUNGR</name>
<dbReference type="InterPro" id="IPR000109">
    <property type="entry name" value="POT_fam"/>
</dbReference>
<organism evidence="7 8">
    <name type="scientific">Punica granatum</name>
    <name type="common">Pomegranate</name>
    <dbReference type="NCBI Taxonomy" id="22663"/>
    <lineage>
        <taxon>Eukaryota</taxon>
        <taxon>Viridiplantae</taxon>
        <taxon>Streptophyta</taxon>
        <taxon>Embryophyta</taxon>
        <taxon>Tracheophyta</taxon>
        <taxon>Spermatophyta</taxon>
        <taxon>Magnoliopsida</taxon>
        <taxon>eudicotyledons</taxon>
        <taxon>Gunneridae</taxon>
        <taxon>Pentapetalae</taxon>
        <taxon>rosids</taxon>
        <taxon>malvids</taxon>
        <taxon>Myrtales</taxon>
        <taxon>Lythraceae</taxon>
        <taxon>Punica</taxon>
    </lineage>
</organism>
<dbReference type="GO" id="GO:0016020">
    <property type="term" value="C:membrane"/>
    <property type="evidence" value="ECO:0007669"/>
    <property type="project" value="UniProtKB-SubCell"/>
</dbReference>
<dbReference type="GO" id="GO:0022857">
    <property type="term" value="F:transmembrane transporter activity"/>
    <property type="evidence" value="ECO:0007669"/>
    <property type="project" value="InterPro"/>
</dbReference>
<evidence type="ECO:0000256" key="6">
    <source>
        <dbReference type="SAM" id="Phobius"/>
    </source>
</evidence>
<dbReference type="OrthoDB" id="1898501at2759"/>